<accession>A0A0C3AQL1</accession>
<organism evidence="2 3">
    <name type="scientific">Serendipita vermifera MAFF 305830</name>
    <dbReference type="NCBI Taxonomy" id="933852"/>
    <lineage>
        <taxon>Eukaryota</taxon>
        <taxon>Fungi</taxon>
        <taxon>Dikarya</taxon>
        <taxon>Basidiomycota</taxon>
        <taxon>Agaricomycotina</taxon>
        <taxon>Agaricomycetes</taxon>
        <taxon>Sebacinales</taxon>
        <taxon>Serendipitaceae</taxon>
        <taxon>Serendipita</taxon>
    </lineage>
</organism>
<feature type="compositionally biased region" description="Polar residues" evidence="1">
    <location>
        <begin position="29"/>
        <end position="55"/>
    </location>
</feature>
<evidence type="ECO:0000313" key="3">
    <source>
        <dbReference type="Proteomes" id="UP000054097"/>
    </source>
</evidence>
<dbReference type="Proteomes" id="UP000054097">
    <property type="component" value="Unassembled WGS sequence"/>
</dbReference>
<keyword evidence="3" id="KW-1185">Reference proteome</keyword>
<reference evidence="3" key="2">
    <citation type="submission" date="2015-01" db="EMBL/GenBank/DDBJ databases">
        <title>Evolutionary Origins and Diversification of the Mycorrhizal Mutualists.</title>
        <authorList>
            <consortium name="DOE Joint Genome Institute"/>
            <consortium name="Mycorrhizal Genomics Consortium"/>
            <person name="Kohler A."/>
            <person name="Kuo A."/>
            <person name="Nagy L.G."/>
            <person name="Floudas D."/>
            <person name="Copeland A."/>
            <person name="Barry K.W."/>
            <person name="Cichocki N."/>
            <person name="Veneault-Fourrey C."/>
            <person name="LaButti K."/>
            <person name="Lindquist E.A."/>
            <person name="Lipzen A."/>
            <person name="Lundell T."/>
            <person name="Morin E."/>
            <person name="Murat C."/>
            <person name="Riley R."/>
            <person name="Ohm R."/>
            <person name="Sun H."/>
            <person name="Tunlid A."/>
            <person name="Henrissat B."/>
            <person name="Grigoriev I.V."/>
            <person name="Hibbett D.S."/>
            <person name="Martin F."/>
        </authorList>
    </citation>
    <scope>NUCLEOTIDE SEQUENCE [LARGE SCALE GENOMIC DNA]</scope>
    <source>
        <strain evidence="3">MAFF 305830</strain>
    </source>
</reference>
<dbReference type="AlphaFoldDB" id="A0A0C3AQL1"/>
<sequence length="267" mass="27928">MPNKRSQPVAAPAPSRTTKPSKTSSRSAGNTDSLALPSSTSPDTPALTPASSSTDESTHGRVVPLARANKKKKLIKTVRTGNGGHGHGNGGHGGGHGNSTKGTMKTRRAAVGGPEAELSGDDDDDDCDEEASTSEEEEENANVVVGESPPGERVIQGVEGKSAPKSEVSMHTLLDGAKLRPQSQNISRGYELLTSPASRMVIPFDSINARGKLNKANTPSSEVRPASPGFSDDVEWEWEDLCFEMDGLGLSNPAKKSAYADVVKRAA</sequence>
<feature type="compositionally biased region" description="Gly residues" evidence="1">
    <location>
        <begin position="81"/>
        <end position="97"/>
    </location>
</feature>
<feature type="compositionally biased region" description="Acidic residues" evidence="1">
    <location>
        <begin position="118"/>
        <end position="140"/>
    </location>
</feature>
<feature type="compositionally biased region" description="Low complexity" evidence="1">
    <location>
        <begin position="12"/>
        <end position="28"/>
    </location>
</feature>
<dbReference type="HOGENOM" id="CLU_1042673_0_0_1"/>
<feature type="region of interest" description="Disordered" evidence="1">
    <location>
        <begin position="1"/>
        <end position="167"/>
    </location>
</feature>
<dbReference type="EMBL" id="KN824303">
    <property type="protein sequence ID" value="KIM26860.1"/>
    <property type="molecule type" value="Genomic_DNA"/>
</dbReference>
<reference evidence="2 3" key="1">
    <citation type="submission" date="2014-04" db="EMBL/GenBank/DDBJ databases">
        <authorList>
            <consortium name="DOE Joint Genome Institute"/>
            <person name="Kuo A."/>
            <person name="Zuccaro A."/>
            <person name="Kohler A."/>
            <person name="Nagy L.G."/>
            <person name="Floudas D."/>
            <person name="Copeland A."/>
            <person name="Barry K.W."/>
            <person name="Cichocki N."/>
            <person name="Veneault-Fourrey C."/>
            <person name="LaButti K."/>
            <person name="Lindquist E.A."/>
            <person name="Lipzen A."/>
            <person name="Lundell T."/>
            <person name="Morin E."/>
            <person name="Murat C."/>
            <person name="Sun H."/>
            <person name="Tunlid A."/>
            <person name="Henrissat B."/>
            <person name="Grigoriev I.V."/>
            <person name="Hibbett D.S."/>
            <person name="Martin F."/>
            <person name="Nordberg H.P."/>
            <person name="Cantor M.N."/>
            <person name="Hua S.X."/>
        </authorList>
    </citation>
    <scope>NUCLEOTIDE SEQUENCE [LARGE SCALE GENOMIC DNA]</scope>
    <source>
        <strain evidence="2 3">MAFF 305830</strain>
    </source>
</reference>
<dbReference type="OrthoDB" id="3295674at2759"/>
<gene>
    <name evidence="2" type="ORF">M408DRAFT_330423</name>
</gene>
<protein>
    <submittedName>
        <fullName evidence="2">Uncharacterized protein</fullName>
    </submittedName>
</protein>
<proteinExistence type="predicted"/>
<name>A0A0C3AQL1_SERVB</name>
<evidence type="ECO:0000256" key="1">
    <source>
        <dbReference type="SAM" id="MobiDB-lite"/>
    </source>
</evidence>
<evidence type="ECO:0000313" key="2">
    <source>
        <dbReference type="EMBL" id="KIM26860.1"/>
    </source>
</evidence>